<evidence type="ECO:0000259" key="4">
    <source>
        <dbReference type="Pfam" id="PF09972"/>
    </source>
</evidence>
<evidence type="ECO:0008006" key="8">
    <source>
        <dbReference type="Google" id="ProtNLM"/>
    </source>
</evidence>
<dbReference type="RefSeq" id="WP_027106765.1">
    <property type="nucleotide sequence ID" value="NZ_AUHP01000018.1"/>
</dbReference>
<protein>
    <recommendedName>
        <fullName evidence="8">Integral membrane protein</fullName>
    </recommendedName>
</protein>
<evidence type="ECO:0000313" key="6">
    <source>
        <dbReference type="EMBL" id="KRN89650.1"/>
    </source>
</evidence>
<dbReference type="InterPro" id="IPR018702">
    <property type="entry name" value="DUF2207"/>
</dbReference>
<dbReference type="STRING" id="1122146.IV53_GL001200"/>
<dbReference type="AlphaFoldDB" id="A0A0R2KJW8"/>
<proteinExistence type="predicted"/>
<feature type="transmembrane region" description="Helical" evidence="2">
    <location>
        <begin position="265"/>
        <end position="285"/>
    </location>
</feature>
<feature type="domain" description="Predicted membrane protein YciQ-like C-terminal" evidence="5">
    <location>
        <begin position="299"/>
        <end position="529"/>
    </location>
</feature>
<dbReference type="PATRIC" id="fig|1122146.4.peg.1237"/>
<feature type="domain" description="DUF2207" evidence="4">
    <location>
        <begin position="32"/>
        <end position="221"/>
    </location>
</feature>
<gene>
    <name evidence="6" type="ORF">IV53_GL001200</name>
</gene>
<keyword evidence="7" id="KW-1185">Reference proteome</keyword>
<evidence type="ECO:0000256" key="2">
    <source>
        <dbReference type="SAM" id="Phobius"/>
    </source>
</evidence>
<dbReference type="eggNOG" id="COG4907">
    <property type="taxonomic scope" value="Bacteria"/>
</dbReference>
<dbReference type="Pfam" id="PF09972">
    <property type="entry name" value="DUF2207"/>
    <property type="match status" value="1"/>
</dbReference>
<keyword evidence="2" id="KW-0472">Membrane</keyword>
<feature type="signal peptide" evidence="3">
    <location>
        <begin position="1"/>
        <end position="27"/>
    </location>
</feature>
<accession>A0A0R2KJW8</accession>
<sequence>MKKRNWLLLLGLSFLLTFIGGFQQVFAGEFNIKKYDVNVNITQDGNLDVTQRVTYRFKGENNGVFYDLDRRGLTGVKNIAVEVEQDGKVYPWTYTKIGTASNGSNGVYTLTGDDDYIKFKVYHPVRKQTVTFIYHYTLLGGITNYKDTAELNWKVIGSKWNKPLHNVKIVINLPQKNVPDLQSWAHGPLNGYVKVEPKEGRVTLSIDHLPAYTFLETHTIFPTSVTPGNPIVKDQNRKAAIQKQEAELVKQANEKRERIARRQKITSYIVLAALVINNIALIIWMRKNRGPKIKKFPKPEHSFDIPNYPPEVCSSILSYSEPGKRDFTAYLLYLAAQKKIKITELPDDDYLFTALNNSVLQRKTFLYYLFTKVGNGTEFKLSDIQDPSSDLQADLARYYHKWQKRVHQVPKKANLFDSKGKENGTKALYWWFATVVAMFIATMFSEFDIVFIGHVFTFITFFLVIRFHRRHLGYTQKGLEEKAQISAFRKMLKDIGRFDLKEFGEIILWEDIMPYAVSFGCAEKVVKALQMNFSDAELNSAFSNCYYPLYFSNTGTSLAMLSFADTFNSALASALPVSSSSSSSSSSGGSGGFSGGSSGGFGGGSGGGAF</sequence>
<dbReference type="InterPro" id="IPR048389">
    <property type="entry name" value="YciQ-like_C"/>
</dbReference>
<organism evidence="6 7">
    <name type="scientific">Ligilactobacillus ceti DSM 22408</name>
    <dbReference type="NCBI Taxonomy" id="1122146"/>
    <lineage>
        <taxon>Bacteria</taxon>
        <taxon>Bacillati</taxon>
        <taxon>Bacillota</taxon>
        <taxon>Bacilli</taxon>
        <taxon>Lactobacillales</taxon>
        <taxon>Lactobacillaceae</taxon>
        <taxon>Ligilactobacillus</taxon>
    </lineage>
</organism>
<evidence type="ECO:0000256" key="3">
    <source>
        <dbReference type="SAM" id="SignalP"/>
    </source>
</evidence>
<feature type="region of interest" description="Disordered" evidence="1">
    <location>
        <begin position="580"/>
        <end position="610"/>
    </location>
</feature>
<dbReference type="Pfam" id="PF20990">
    <property type="entry name" value="DUF2207_C"/>
    <property type="match status" value="1"/>
</dbReference>
<evidence type="ECO:0000313" key="7">
    <source>
        <dbReference type="Proteomes" id="UP000051500"/>
    </source>
</evidence>
<feature type="compositionally biased region" description="Gly residues" evidence="1">
    <location>
        <begin position="588"/>
        <end position="610"/>
    </location>
</feature>
<reference evidence="6 7" key="1">
    <citation type="journal article" date="2015" name="Genome Announc.">
        <title>Expanding the biotechnology potential of lactobacilli through comparative genomics of 213 strains and associated genera.</title>
        <authorList>
            <person name="Sun Z."/>
            <person name="Harris H.M."/>
            <person name="McCann A."/>
            <person name="Guo C."/>
            <person name="Argimon S."/>
            <person name="Zhang W."/>
            <person name="Yang X."/>
            <person name="Jeffery I.B."/>
            <person name="Cooney J.C."/>
            <person name="Kagawa T.F."/>
            <person name="Liu W."/>
            <person name="Song Y."/>
            <person name="Salvetti E."/>
            <person name="Wrobel A."/>
            <person name="Rasinkangas P."/>
            <person name="Parkhill J."/>
            <person name="Rea M.C."/>
            <person name="O'Sullivan O."/>
            <person name="Ritari J."/>
            <person name="Douillard F.P."/>
            <person name="Paul Ross R."/>
            <person name="Yang R."/>
            <person name="Briner A.E."/>
            <person name="Felis G.E."/>
            <person name="de Vos W.M."/>
            <person name="Barrangou R."/>
            <person name="Klaenhammer T.R."/>
            <person name="Caufield P.W."/>
            <person name="Cui Y."/>
            <person name="Zhang H."/>
            <person name="O'Toole P.W."/>
        </authorList>
    </citation>
    <scope>NUCLEOTIDE SEQUENCE [LARGE SCALE GENOMIC DNA]</scope>
    <source>
        <strain evidence="6 7">DSM 22408</strain>
    </source>
</reference>
<dbReference type="Proteomes" id="UP000051500">
    <property type="component" value="Unassembled WGS sequence"/>
</dbReference>
<name>A0A0R2KJW8_9LACO</name>
<dbReference type="EMBL" id="JQBZ01000010">
    <property type="protein sequence ID" value="KRN89650.1"/>
    <property type="molecule type" value="Genomic_DNA"/>
</dbReference>
<evidence type="ECO:0000259" key="5">
    <source>
        <dbReference type="Pfam" id="PF20990"/>
    </source>
</evidence>
<comment type="caution">
    <text evidence="6">The sequence shown here is derived from an EMBL/GenBank/DDBJ whole genome shotgun (WGS) entry which is preliminary data.</text>
</comment>
<evidence type="ECO:0000256" key="1">
    <source>
        <dbReference type="SAM" id="MobiDB-lite"/>
    </source>
</evidence>
<keyword evidence="2" id="KW-0812">Transmembrane</keyword>
<feature type="chain" id="PRO_5006419536" description="Integral membrane protein" evidence="3">
    <location>
        <begin position="28"/>
        <end position="610"/>
    </location>
</feature>
<keyword evidence="3" id="KW-0732">Signal</keyword>
<keyword evidence="2" id="KW-1133">Transmembrane helix</keyword>
<feature type="transmembrane region" description="Helical" evidence="2">
    <location>
        <begin position="450"/>
        <end position="467"/>
    </location>
</feature>
<feature type="transmembrane region" description="Helical" evidence="2">
    <location>
        <begin position="427"/>
        <end position="444"/>
    </location>
</feature>